<evidence type="ECO:0008006" key="4">
    <source>
        <dbReference type="Google" id="ProtNLM"/>
    </source>
</evidence>
<protein>
    <recommendedName>
        <fullName evidence="4">DUF4219 domain-containing protein</fullName>
    </recommendedName>
</protein>
<dbReference type="InParanoid" id="A0A067N392"/>
<dbReference type="VEuPathDB" id="FungiDB:PLEOSDRAFT_14575"/>
<dbReference type="STRING" id="1137138.A0A067N392"/>
<dbReference type="Pfam" id="PF14223">
    <property type="entry name" value="Retrotran_gag_2"/>
    <property type="match status" value="1"/>
</dbReference>
<sequence>MADDLIRFARLNDSDYAEWVVRMEAVLIKQSLWDLVQHEIWATLKRVHRAAGFATTLALRRQFLTAKKGDEGMQAWISRVQGLAFRMEAAGINVADQDKILALTMGLPAAYSSDIINFDATPPELLTLNHVITRLLNEETRQAADTSEVKEEPLDQALAVTSGR</sequence>
<evidence type="ECO:0000313" key="2">
    <source>
        <dbReference type="EMBL" id="KDQ22483.1"/>
    </source>
</evidence>
<proteinExistence type="predicted"/>
<dbReference type="EMBL" id="KL198014">
    <property type="protein sequence ID" value="KDQ22483.1"/>
    <property type="molecule type" value="Genomic_DNA"/>
</dbReference>
<dbReference type="HOGENOM" id="CLU_098164_0_0_1"/>
<feature type="non-terminal residue" evidence="2">
    <location>
        <position position="164"/>
    </location>
</feature>
<feature type="compositionally biased region" description="Basic and acidic residues" evidence="1">
    <location>
        <begin position="142"/>
        <end position="153"/>
    </location>
</feature>
<evidence type="ECO:0000256" key="1">
    <source>
        <dbReference type="SAM" id="MobiDB-lite"/>
    </source>
</evidence>
<feature type="region of interest" description="Disordered" evidence="1">
    <location>
        <begin position="142"/>
        <end position="164"/>
    </location>
</feature>
<dbReference type="OrthoDB" id="3265539at2759"/>
<accession>A0A067N392</accession>
<dbReference type="PANTHER" id="PTHR47481">
    <property type="match status" value="1"/>
</dbReference>
<organism evidence="2 3">
    <name type="scientific">Pleurotus ostreatus (strain PC15)</name>
    <name type="common">Oyster mushroom</name>
    <dbReference type="NCBI Taxonomy" id="1137138"/>
    <lineage>
        <taxon>Eukaryota</taxon>
        <taxon>Fungi</taxon>
        <taxon>Dikarya</taxon>
        <taxon>Basidiomycota</taxon>
        <taxon>Agaricomycotina</taxon>
        <taxon>Agaricomycetes</taxon>
        <taxon>Agaricomycetidae</taxon>
        <taxon>Agaricales</taxon>
        <taxon>Pleurotineae</taxon>
        <taxon>Pleurotaceae</taxon>
        <taxon>Pleurotus</taxon>
    </lineage>
</organism>
<evidence type="ECO:0000313" key="3">
    <source>
        <dbReference type="Proteomes" id="UP000027073"/>
    </source>
</evidence>
<dbReference type="PANTHER" id="PTHR47481:SF7">
    <property type="entry name" value="CCHC-TYPE DOMAIN-CONTAINING PROTEIN"/>
    <property type="match status" value="1"/>
</dbReference>
<gene>
    <name evidence="2" type="ORF">PLEOSDRAFT_14575</name>
</gene>
<reference evidence="3" key="1">
    <citation type="journal article" date="2014" name="Proc. Natl. Acad. Sci. U.S.A.">
        <title>Extensive sampling of basidiomycete genomes demonstrates inadequacy of the white-rot/brown-rot paradigm for wood decay fungi.</title>
        <authorList>
            <person name="Riley R."/>
            <person name="Salamov A.A."/>
            <person name="Brown D.W."/>
            <person name="Nagy L.G."/>
            <person name="Floudas D."/>
            <person name="Held B.W."/>
            <person name="Levasseur A."/>
            <person name="Lombard V."/>
            <person name="Morin E."/>
            <person name="Otillar R."/>
            <person name="Lindquist E.A."/>
            <person name="Sun H."/>
            <person name="LaButti K.M."/>
            <person name="Schmutz J."/>
            <person name="Jabbour D."/>
            <person name="Luo H."/>
            <person name="Baker S.E."/>
            <person name="Pisabarro A.G."/>
            <person name="Walton J.D."/>
            <person name="Blanchette R.A."/>
            <person name="Henrissat B."/>
            <person name="Martin F."/>
            <person name="Cullen D."/>
            <person name="Hibbett D.S."/>
            <person name="Grigoriev I.V."/>
        </authorList>
    </citation>
    <scope>NUCLEOTIDE SEQUENCE [LARGE SCALE GENOMIC DNA]</scope>
    <source>
        <strain evidence="3">PC15</strain>
    </source>
</reference>
<dbReference type="Proteomes" id="UP000027073">
    <property type="component" value="Unassembled WGS sequence"/>
</dbReference>
<dbReference type="AlphaFoldDB" id="A0A067N392"/>
<name>A0A067N392_PLEO1</name>